<keyword evidence="4" id="KW-0624">Polysaccharide degradation</keyword>
<organism evidence="6 7">
    <name type="scientific">Mytilus galloprovincialis</name>
    <name type="common">Mediterranean mussel</name>
    <dbReference type="NCBI Taxonomy" id="29158"/>
    <lineage>
        <taxon>Eukaryota</taxon>
        <taxon>Metazoa</taxon>
        <taxon>Spiralia</taxon>
        <taxon>Lophotrochozoa</taxon>
        <taxon>Mollusca</taxon>
        <taxon>Bivalvia</taxon>
        <taxon>Autobranchia</taxon>
        <taxon>Pteriomorphia</taxon>
        <taxon>Mytilida</taxon>
        <taxon>Mytiloidea</taxon>
        <taxon>Mytilidae</taxon>
        <taxon>Mytilinae</taxon>
        <taxon>Mytilus</taxon>
    </lineage>
</organism>
<feature type="domain" description="GH10" evidence="5">
    <location>
        <begin position="1"/>
        <end position="246"/>
    </location>
</feature>
<dbReference type="PANTHER" id="PTHR31490">
    <property type="entry name" value="GLYCOSYL HYDROLASE"/>
    <property type="match status" value="1"/>
</dbReference>
<comment type="caution">
    <text evidence="6">The sequence shown here is derived from an EMBL/GenBank/DDBJ whole genome shotgun (WGS) entry which is preliminary data.</text>
</comment>
<proteinExistence type="inferred from homology"/>
<keyword evidence="3" id="KW-0119">Carbohydrate metabolism</keyword>
<evidence type="ECO:0000313" key="6">
    <source>
        <dbReference type="EMBL" id="VDI44646.1"/>
    </source>
</evidence>
<evidence type="ECO:0000256" key="1">
    <source>
        <dbReference type="ARBA" id="ARBA00007495"/>
    </source>
</evidence>
<evidence type="ECO:0000256" key="4">
    <source>
        <dbReference type="ARBA" id="ARBA00023326"/>
    </source>
</evidence>
<sequence>MEKTMGTANYAKGVDAVNVLKAHGMKVRGHNMFWGVDGHSPAWLDGLSSTEILQQMHMRVNGMIAHTYGLLEHWDVNNENLHGDYFEQTTGHSDITREMFNWMHSLEPNVKLFLNDFNVVNSHLYTTAYKIQGRKFKYGGVPIYGMGVQSHFKTSQIDMNVLKYRLDKISQSGLPIWITELSILESNDVDKASALDDVMTLYFSHPAVEGVLLWGFWDGAINKQLNALATGDNVTPNAAGIKWMELFHQRFRTNELYSFDGLTSIDTRVFLGEHELLVKHNGNVIHTETIYVDQGGKTATVHLQGSGSSFHVSHVDLE</sequence>
<dbReference type="PROSITE" id="PS51760">
    <property type="entry name" value="GH10_2"/>
    <property type="match status" value="1"/>
</dbReference>
<dbReference type="InterPro" id="IPR044846">
    <property type="entry name" value="GH10"/>
</dbReference>
<keyword evidence="2" id="KW-0378">Hydrolase</keyword>
<evidence type="ECO:0000256" key="2">
    <source>
        <dbReference type="ARBA" id="ARBA00022801"/>
    </source>
</evidence>
<name>A0A8B6F4Y6_MYTGA</name>
<dbReference type="SUPFAM" id="SSF51445">
    <property type="entry name" value="(Trans)glycosidases"/>
    <property type="match status" value="1"/>
</dbReference>
<dbReference type="PRINTS" id="PR00134">
    <property type="entry name" value="GLHYDRLASE10"/>
</dbReference>
<dbReference type="OrthoDB" id="1650875at2759"/>
<dbReference type="AlphaFoldDB" id="A0A8B6F4Y6"/>
<reference evidence="6" key="1">
    <citation type="submission" date="2018-11" db="EMBL/GenBank/DDBJ databases">
        <authorList>
            <person name="Alioto T."/>
            <person name="Alioto T."/>
        </authorList>
    </citation>
    <scope>NUCLEOTIDE SEQUENCE</scope>
</reference>
<dbReference type="GO" id="GO:0000272">
    <property type="term" value="P:polysaccharide catabolic process"/>
    <property type="evidence" value="ECO:0007669"/>
    <property type="project" value="UniProtKB-KW"/>
</dbReference>
<dbReference type="Pfam" id="PF00331">
    <property type="entry name" value="Glyco_hydro_10"/>
    <property type="match status" value="1"/>
</dbReference>
<dbReference type="InterPro" id="IPR001000">
    <property type="entry name" value="GH10_dom"/>
</dbReference>
<protein>
    <recommendedName>
        <fullName evidence="5">GH10 domain-containing protein</fullName>
    </recommendedName>
</protein>
<gene>
    <name evidence="6" type="ORF">MGAL_10B090639</name>
</gene>
<keyword evidence="7" id="KW-1185">Reference proteome</keyword>
<comment type="similarity">
    <text evidence="1">Belongs to the glycosyl hydrolase 10 (cellulase F) family.</text>
</comment>
<dbReference type="SMART" id="SM00633">
    <property type="entry name" value="Glyco_10"/>
    <property type="match status" value="1"/>
</dbReference>
<evidence type="ECO:0000313" key="7">
    <source>
        <dbReference type="Proteomes" id="UP000596742"/>
    </source>
</evidence>
<dbReference type="GO" id="GO:0031176">
    <property type="term" value="F:endo-1,4-beta-xylanase activity"/>
    <property type="evidence" value="ECO:0007669"/>
    <property type="project" value="UniProtKB-ARBA"/>
</dbReference>
<dbReference type="Gene3D" id="3.20.20.80">
    <property type="entry name" value="Glycosidases"/>
    <property type="match status" value="1"/>
</dbReference>
<evidence type="ECO:0000256" key="3">
    <source>
        <dbReference type="ARBA" id="ARBA00023277"/>
    </source>
</evidence>
<dbReference type="EMBL" id="UYJE01006283">
    <property type="protein sequence ID" value="VDI44646.1"/>
    <property type="molecule type" value="Genomic_DNA"/>
</dbReference>
<dbReference type="PANTHER" id="PTHR31490:SF1">
    <property type="entry name" value="ENDO-1,4-BETA-XYLANASE 1"/>
    <property type="match status" value="1"/>
</dbReference>
<accession>A0A8B6F4Y6</accession>
<evidence type="ECO:0000259" key="5">
    <source>
        <dbReference type="PROSITE" id="PS51760"/>
    </source>
</evidence>
<dbReference type="InterPro" id="IPR017853">
    <property type="entry name" value="GH"/>
</dbReference>
<dbReference type="Proteomes" id="UP000596742">
    <property type="component" value="Unassembled WGS sequence"/>
</dbReference>